<dbReference type="PROSITE" id="PS00252">
    <property type="entry name" value="INTERFERON_A_B_D"/>
    <property type="match status" value="1"/>
</dbReference>
<dbReference type="GO" id="GO:0005125">
    <property type="term" value="F:cytokine activity"/>
    <property type="evidence" value="ECO:0007669"/>
    <property type="project" value="UniProtKB-KW"/>
</dbReference>
<dbReference type="SMART" id="SM00076">
    <property type="entry name" value="IFabd"/>
    <property type="match status" value="1"/>
</dbReference>
<evidence type="ECO:0000313" key="8">
    <source>
        <dbReference type="EMBL" id="MXQ89347.1"/>
    </source>
</evidence>
<dbReference type="Gene3D" id="1.20.1250.10">
    <property type="match status" value="1"/>
</dbReference>
<gene>
    <name evidence="8" type="ORF">E5288_WYG015884</name>
</gene>
<dbReference type="GO" id="GO:0009891">
    <property type="term" value="P:positive regulation of biosynthetic process"/>
    <property type="evidence" value="ECO:0007669"/>
    <property type="project" value="UniProtKB-ARBA"/>
</dbReference>
<evidence type="ECO:0000256" key="3">
    <source>
        <dbReference type="ARBA" id="ARBA00022525"/>
    </source>
</evidence>
<dbReference type="InterPro" id="IPR009079">
    <property type="entry name" value="4_helix_cytokine-like_core"/>
</dbReference>
<evidence type="ECO:0000256" key="5">
    <source>
        <dbReference type="ARBA" id="ARBA00023157"/>
    </source>
</evidence>
<keyword evidence="2 6" id="KW-0202">Cytokine</keyword>
<protein>
    <submittedName>
        <fullName evidence="8">Uncharacterized protein</fullName>
    </submittedName>
</protein>
<evidence type="ECO:0000313" key="9">
    <source>
        <dbReference type="Proteomes" id="UP000322234"/>
    </source>
</evidence>
<dbReference type="GO" id="GO:0051607">
    <property type="term" value="P:defense response to virus"/>
    <property type="evidence" value="ECO:0007669"/>
    <property type="project" value="UniProtKB-KW"/>
</dbReference>
<comment type="caution">
    <text evidence="8">The sequence shown here is derived from an EMBL/GenBank/DDBJ whole genome shotgun (WGS) entry which is preliminary data.</text>
</comment>
<keyword evidence="3" id="KW-0964">Secreted</keyword>
<dbReference type="SUPFAM" id="SSF47266">
    <property type="entry name" value="4-helical cytokines"/>
    <property type="match status" value="1"/>
</dbReference>
<accession>A0A6B0RKW7</accession>
<dbReference type="EMBL" id="VBQZ03000054">
    <property type="protein sequence ID" value="MXQ89347.1"/>
    <property type="molecule type" value="Genomic_DNA"/>
</dbReference>
<dbReference type="PANTHER" id="PTHR11691">
    <property type="entry name" value="TYPE I INTERFERON"/>
    <property type="match status" value="1"/>
</dbReference>
<organism evidence="8 9">
    <name type="scientific">Bos mutus</name>
    <name type="common">wild yak</name>
    <dbReference type="NCBI Taxonomy" id="72004"/>
    <lineage>
        <taxon>Eukaryota</taxon>
        <taxon>Metazoa</taxon>
        <taxon>Chordata</taxon>
        <taxon>Craniata</taxon>
        <taxon>Vertebrata</taxon>
        <taxon>Euteleostomi</taxon>
        <taxon>Mammalia</taxon>
        <taxon>Eutheria</taxon>
        <taxon>Laurasiatheria</taxon>
        <taxon>Artiodactyla</taxon>
        <taxon>Ruminantia</taxon>
        <taxon>Pecora</taxon>
        <taxon>Bovidae</taxon>
        <taxon>Bovinae</taxon>
        <taxon>Bos</taxon>
    </lineage>
</organism>
<evidence type="ECO:0000256" key="7">
    <source>
        <dbReference type="SAM" id="MobiDB-lite"/>
    </source>
</evidence>
<feature type="region of interest" description="Disordered" evidence="7">
    <location>
        <begin position="1"/>
        <end position="31"/>
    </location>
</feature>
<keyword evidence="5" id="KW-1015">Disulfide bond</keyword>
<evidence type="ECO:0000256" key="4">
    <source>
        <dbReference type="ARBA" id="ARBA00023118"/>
    </source>
</evidence>
<dbReference type="AlphaFoldDB" id="A0A6B0RKW7"/>
<keyword evidence="9" id="KW-1185">Reference proteome</keyword>
<dbReference type="GO" id="GO:0005615">
    <property type="term" value="C:extracellular space"/>
    <property type="evidence" value="ECO:0007669"/>
    <property type="project" value="UniProtKB-KW"/>
</dbReference>
<feature type="compositionally biased region" description="Basic and acidic residues" evidence="7">
    <location>
        <begin position="12"/>
        <end position="26"/>
    </location>
</feature>
<dbReference type="PRINTS" id="PR00266">
    <property type="entry name" value="INTERFERONAB"/>
</dbReference>
<name>A0A6B0RKW7_9CETA</name>
<evidence type="ECO:0000256" key="6">
    <source>
        <dbReference type="RuleBase" id="RU000436"/>
    </source>
</evidence>
<sequence>MPRAQTRLQVSLEKREYQPNPDDSRHQLSPMDAPADLSLFTTESSCAAWNSSLLDKLLSSLNQSLEQLEEMTVDCPDLGIAVRKYFQGIHLYLKGKEYSPCAWEVVRVEIEKYLSLM</sequence>
<dbReference type="InterPro" id="IPR000471">
    <property type="entry name" value="Interferon_alpha/beta/delta"/>
</dbReference>
<reference evidence="8" key="1">
    <citation type="submission" date="2019-10" db="EMBL/GenBank/DDBJ databases">
        <title>The sequence and de novo assembly of the wild yak genome.</title>
        <authorList>
            <person name="Liu Y."/>
        </authorList>
    </citation>
    <scope>NUCLEOTIDE SEQUENCE [LARGE SCALE GENOMIC DNA]</scope>
    <source>
        <strain evidence="8">WY2019</strain>
    </source>
</reference>
<comment type="similarity">
    <text evidence="6">Belongs to the alpha/beta interferon family.</text>
</comment>
<dbReference type="PANTHER" id="PTHR11691:SF61">
    <property type="entry name" value="INTERFERON-DELTA-4"/>
    <property type="match status" value="1"/>
</dbReference>
<comment type="subcellular location">
    <subcellularLocation>
        <location evidence="1">Secreted</location>
    </subcellularLocation>
</comment>
<dbReference type="Proteomes" id="UP000322234">
    <property type="component" value="Unassembled WGS sequence"/>
</dbReference>
<keyword evidence="4 6" id="KW-0051">Antiviral defense</keyword>
<dbReference type="GO" id="GO:0005126">
    <property type="term" value="F:cytokine receptor binding"/>
    <property type="evidence" value="ECO:0007669"/>
    <property type="project" value="InterPro"/>
</dbReference>
<evidence type="ECO:0000256" key="2">
    <source>
        <dbReference type="ARBA" id="ARBA00022514"/>
    </source>
</evidence>
<proteinExistence type="inferred from homology"/>
<dbReference type="Pfam" id="PF00143">
    <property type="entry name" value="Interferon"/>
    <property type="match status" value="1"/>
</dbReference>
<evidence type="ECO:0000256" key="1">
    <source>
        <dbReference type="ARBA" id="ARBA00004613"/>
    </source>
</evidence>